<evidence type="ECO:0000259" key="1">
    <source>
        <dbReference type="PROSITE" id="PS50127"/>
    </source>
</evidence>
<dbReference type="SMART" id="SM00212">
    <property type="entry name" value="UBCc"/>
    <property type="match status" value="1"/>
</dbReference>
<reference evidence="2 3" key="1">
    <citation type="submission" date="2020-04" db="EMBL/GenBank/DDBJ databases">
        <authorList>
            <person name="Laetsch R D."/>
            <person name="Stevens L."/>
            <person name="Kumar S."/>
            <person name="Blaxter L. M."/>
        </authorList>
    </citation>
    <scope>NUCLEOTIDE SEQUENCE [LARGE SCALE GENOMIC DNA]</scope>
</reference>
<comment type="caution">
    <text evidence="2">The sequence shown here is derived from an EMBL/GenBank/DDBJ whole genome shotgun (WGS) entry which is preliminary data.</text>
</comment>
<sequence>MATTRSAAAHSRVVQLIRVRKEVEDLTKNRRVYIKDFAKALETRDVFMFKIHGDGDVYKGAIISITIDISLEYPFKVPVVTFDDHMYHPNVDAPTGELCSPLLMQENWKPETTMEDILINTLCILNEPDLSRPVNFDAAHDYMTNRAQYVRKCKECIKKFR</sequence>
<dbReference type="GO" id="GO:0032446">
    <property type="term" value="P:protein modification by small protein conjugation"/>
    <property type="evidence" value="ECO:0007669"/>
    <property type="project" value="UniProtKB-ARBA"/>
</dbReference>
<accession>A0A8S1EYT8</accession>
<organism evidence="2 3">
    <name type="scientific">Caenorhabditis bovis</name>
    <dbReference type="NCBI Taxonomy" id="2654633"/>
    <lineage>
        <taxon>Eukaryota</taxon>
        <taxon>Metazoa</taxon>
        <taxon>Ecdysozoa</taxon>
        <taxon>Nematoda</taxon>
        <taxon>Chromadorea</taxon>
        <taxon>Rhabditida</taxon>
        <taxon>Rhabditina</taxon>
        <taxon>Rhabditomorpha</taxon>
        <taxon>Rhabditoidea</taxon>
        <taxon>Rhabditidae</taxon>
        <taxon>Peloderinae</taxon>
        <taxon>Caenorhabditis</taxon>
    </lineage>
</organism>
<dbReference type="AlphaFoldDB" id="A0A8S1EYT8"/>
<evidence type="ECO:0000313" key="3">
    <source>
        <dbReference type="Proteomes" id="UP000494206"/>
    </source>
</evidence>
<dbReference type="InterPro" id="IPR050113">
    <property type="entry name" value="Ub_conjugating_enzyme"/>
</dbReference>
<dbReference type="PROSITE" id="PS50127">
    <property type="entry name" value="UBC_2"/>
    <property type="match status" value="1"/>
</dbReference>
<name>A0A8S1EYT8_9PELO</name>
<gene>
    <name evidence="2" type="ORF">CBOVIS_LOCUS7565</name>
</gene>
<dbReference type="SUPFAM" id="SSF54495">
    <property type="entry name" value="UBC-like"/>
    <property type="match status" value="1"/>
</dbReference>
<keyword evidence="3" id="KW-1185">Reference proteome</keyword>
<evidence type="ECO:0000313" key="2">
    <source>
        <dbReference type="EMBL" id="CAB3405357.1"/>
    </source>
</evidence>
<dbReference type="InterPro" id="IPR000608">
    <property type="entry name" value="UBC"/>
</dbReference>
<proteinExistence type="predicted"/>
<dbReference type="EMBL" id="CADEPM010000004">
    <property type="protein sequence ID" value="CAB3405357.1"/>
    <property type="molecule type" value="Genomic_DNA"/>
</dbReference>
<dbReference type="InterPro" id="IPR016135">
    <property type="entry name" value="UBQ-conjugating_enzyme/RWD"/>
</dbReference>
<protein>
    <recommendedName>
        <fullName evidence="1">UBC core domain-containing protein</fullName>
    </recommendedName>
</protein>
<dbReference type="Gene3D" id="3.10.110.10">
    <property type="entry name" value="Ubiquitin Conjugating Enzyme"/>
    <property type="match status" value="1"/>
</dbReference>
<dbReference type="Pfam" id="PF00179">
    <property type="entry name" value="UQ_con"/>
    <property type="match status" value="1"/>
</dbReference>
<feature type="domain" description="UBC core" evidence="1">
    <location>
        <begin position="14"/>
        <end position="161"/>
    </location>
</feature>
<dbReference type="OrthoDB" id="9973183at2759"/>
<dbReference type="PANTHER" id="PTHR24067">
    <property type="entry name" value="UBIQUITIN-CONJUGATING ENZYME E2"/>
    <property type="match status" value="1"/>
</dbReference>
<dbReference type="Proteomes" id="UP000494206">
    <property type="component" value="Unassembled WGS sequence"/>
</dbReference>